<dbReference type="Proteomes" id="UP000567179">
    <property type="component" value="Unassembled WGS sequence"/>
</dbReference>
<gene>
    <name evidence="1" type="ORF">D9619_005732</name>
</gene>
<name>A0A8H5BWA3_9AGAR</name>
<dbReference type="EMBL" id="JAACJJ010000001">
    <property type="protein sequence ID" value="KAF5330600.1"/>
    <property type="molecule type" value="Genomic_DNA"/>
</dbReference>
<organism evidence="1 2">
    <name type="scientific">Psilocybe cf. subviscida</name>
    <dbReference type="NCBI Taxonomy" id="2480587"/>
    <lineage>
        <taxon>Eukaryota</taxon>
        <taxon>Fungi</taxon>
        <taxon>Dikarya</taxon>
        <taxon>Basidiomycota</taxon>
        <taxon>Agaricomycotina</taxon>
        <taxon>Agaricomycetes</taxon>
        <taxon>Agaricomycetidae</taxon>
        <taxon>Agaricales</taxon>
        <taxon>Agaricineae</taxon>
        <taxon>Strophariaceae</taxon>
        <taxon>Psilocybe</taxon>
    </lineage>
</organism>
<evidence type="ECO:0000313" key="1">
    <source>
        <dbReference type="EMBL" id="KAF5330600.1"/>
    </source>
</evidence>
<protein>
    <submittedName>
        <fullName evidence="1">Uncharacterized protein</fullName>
    </submittedName>
</protein>
<accession>A0A8H5BWA3</accession>
<reference evidence="1 2" key="1">
    <citation type="journal article" date="2020" name="ISME J.">
        <title>Uncovering the hidden diversity of litter-decomposition mechanisms in mushroom-forming fungi.</title>
        <authorList>
            <person name="Floudas D."/>
            <person name="Bentzer J."/>
            <person name="Ahren D."/>
            <person name="Johansson T."/>
            <person name="Persson P."/>
            <person name="Tunlid A."/>
        </authorList>
    </citation>
    <scope>NUCLEOTIDE SEQUENCE [LARGE SCALE GENOMIC DNA]</scope>
    <source>
        <strain evidence="1 2">CBS 101986</strain>
    </source>
</reference>
<keyword evidence="2" id="KW-1185">Reference proteome</keyword>
<evidence type="ECO:0000313" key="2">
    <source>
        <dbReference type="Proteomes" id="UP000567179"/>
    </source>
</evidence>
<proteinExistence type="predicted"/>
<sequence>MDNLLFSIFFSQNGRDEPKTLAPLKKIVDFVMEKETDNVFVLISNTRFSSDIAGSNHKIGACYIESPLDRESAETRRIRVPMVVKKKRKPKDRAIVRDIYSFEASRVTVL</sequence>
<comment type="caution">
    <text evidence="1">The sequence shown here is derived from an EMBL/GenBank/DDBJ whole genome shotgun (WGS) entry which is preliminary data.</text>
</comment>
<dbReference type="AlphaFoldDB" id="A0A8H5BWA3"/>